<feature type="chain" id="PRO_5040107650" evidence="1">
    <location>
        <begin position="21"/>
        <end position="55"/>
    </location>
</feature>
<dbReference type="EMBL" id="ML986727">
    <property type="protein sequence ID" value="KAF2258928.1"/>
    <property type="molecule type" value="Genomic_DNA"/>
</dbReference>
<feature type="non-terminal residue" evidence="2">
    <location>
        <position position="1"/>
    </location>
</feature>
<sequence length="55" mass="5911">IGRFLTGGGIDLVLIVGTRCAVSPASWYIPVARGSGARITMFDLKQSDEGCERLR</sequence>
<proteinExistence type="predicted"/>
<evidence type="ECO:0000313" key="2">
    <source>
        <dbReference type="EMBL" id="KAF2258928.1"/>
    </source>
</evidence>
<keyword evidence="1" id="KW-0732">Signal</keyword>
<name>A0A9P4MYW9_9PLEO</name>
<feature type="signal peptide" evidence="1">
    <location>
        <begin position="1"/>
        <end position="20"/>
    </location>
</feature>
<keyword evidence="3" id="KW-1185">Reference proteome</keyword>
<evidence type="ECO:0000256" key="1">
    <source>
        <dbReference type="SAM" id="SignalP"/>
    </source>
</evidence>
<comment type="caution">
    <text evidence="2">The sequence shown here is derived from an EMBL/GenBank/DDBJ whole genome shotgun (WGS) entry which is preliminary data.</text>
</comment>
<organism evidence="2 3">
    <name type="scientific">Lojkania enalia</name>
    <dbReference type="NCBI Taxonomy" id="147567"/>
    <lineage>
        <taxon>Eukaryota</taxon>
        <taxon>Fungi</taxon>
        <taxon>Dikarya</taxon>
        <taxon>Ascomycota</taxon>
        <taxon>Pezizomycotina</taxon>
        <taxon>Dothideomycetes</taxon>
        <taxon>Pleosporomycetidae</taxon>
        <taxon>Pleosporales</taxon>
        <taxon>Pleosporales incertae sedis</taxon>
        <taxon>Lojkania</taxon>
    </lineage>
</organism>
<gene>
    <name evidence="2" type="ORF">CC78DRAFT_476780</name>
</gene>
<evidence type="ECO:0000313" key="3">
    <source>
        <dbReference type="Proteomes" id="UP000800093"/>
    </source>
</evidence>
<dbReference type="Gene3D" id="3.40.50.1220">
    <property type="entry name" value="TPP-binding domain"/>
    <property type="match status" value="1"/>
</dbReference>
<protein>
    <submittedName>
        <fullName evidence="2">Uncharacterized protein</fullName>
    </submittedName>
</protein>
<reference evidence="3" key="1">
    <citation type="journal article" date="2020" name="Stud. Mycol.">
        <title>101 Dothideomycetes genomes: A test case for predicting lifestyles and emergence of pathogens.</title>
        <authorList>
            <person name="Haridas S."/>
            <person name="Albert R."/>
            <person name="Binder M."/>
            <person name="Bloem J."/>
            <person name="LaButti K."/>
            <person name="Salamov A."/>
            <person name="Andreopoulos B."/>
            <person name="Baker S."/>
            <person name="Barry K."/>
            <person name="Bills G."/>
            <person name="Bluhm B."/>
            <person name="Cannon C."/>
            <person name="Castanera R."/>
            <person name="Culley D."/>
            <person name="Daum C."/>
            <person name="Ezra D."/>
            <person name="Gonzalez J."/>
            <person name="Henrissat B."/>
            <person name="Kuo A."/>
            <person name="Liang C."/>
            <person name="Lipzen A."/>
            <person name="Lutzoni F."/>
            <person name="Magnuson J."/>
            <person name="Mondo S."/>
            <person name="Nolan M."/>
            <person name="Ohm R."/>
            <person name="Pangilinan J."/>
            <person name="Park H.-J."/>
            <person name="Ramirez L."/>
            <person name="Alfaro M."/>
            <person name="Sun H."/>
            <person name="Tritt A."/>
            <person name="Yoshinaga Y."/>
            <person name="Zwiers L.-H."/>
            <person name="Turgeon B."/>
            <person name="Goodwin S."/>
            <person name="Spatafora J."/>
            <person name="Crous P."/>
            <person name="Grigoriev I."/>
        </authorList>
    </citation>
    <scope>NUCLEOTIDE SEQUENCE [LARGE SCALE GENOMIC DNA]</scope>
    <source>
        <strain evidence="3">CBS 304.66</strain>
    </source>
</reference>
<accession>A0A9P4MYW9</accession>
<dbReference type="Proteomes" id="UP000800093">
    <property type="component" value="Unassembled WGS sequence"/>
</dbReference>
<dbReference type="AlphaFoldDB" id="A0A9P4MYW9"/>